<gene>
    <name evidence="3" type="ORF">ENK44_10910</name>
</gene>
<sequence length="617" mass="69397">MKKHITKTRYLLLFAVLVSAAGALRAEDEITLRATVDRNTVAPDQQFRYTIEVSGKSMSLPDVQFPALDDFYVLSGPNTSTSVQWINGAMSSSKSFSFYLRPKKEGKFIIGKAYLTYNDKTYESNTITITVTKSAGVASAPASKGKKAPPKQSKDASVAGKDLFLKTEVSRRKAFIGQQIVVEYKLYFRVNVRGYNVDKMPASAGFWTEEFKMPNQPVISNEIVNGVNYNVATLRKVALFPTQSGKLTIEPMQITLEALVRASRRRRSLFDSFFDDPFGRTVQKTVISKPVTVTVAELPQEGRPSTFGGAVGRFRFDAQLDKQEVAVDEPVSLKMQISGSGNIKLVQLPKIQTPPDLEQYEPKVATHINNDGARISGRKSAEYVLIPRNEGTFEIKELSFSYFDPQQKKYNTVKRGPFVIRVRAGEGQRLSGRRASGLLNRQEVELLGKDIRFIKEESDFSPIGYRVYLSAGFWLSILGALLLFIGFFIYNERQTRLLSDERLARLVKAGKIATRQLAEAKKMIGAAEQSAFYRAVTSALQGFVQNKMNIDLTDFSEENIRRVLGQKGVDDQVIEEYMSVLQESDFRQFASIPADEAERKTFYEKARSVLTRLEKWM</sequence>
<proteinExistence type="predicted"/>
<name>A0A7V4U1B0_CALAY</name>
<dbReference type="Pfam" id="PF13584">
    <property type="entry name" value="BatD"/>
    <property type="match status" value="2"/>
</dbReference>
<accession>A0A7V4U1B0</accession>
<keyword evidence="1" id="KW-0812">Transmembrane</keyword>
<dbReference type="InterPro" id="IPR025738">
    <property type="entry name" value="BatD"/>
</dbReference>
<evidence type="ECO:0000313" key="3">
    <source>
        <dbReference type="EMBL" id="HGY56205.1"/>
    </source>
</evidence>
<feature type="chain" id="PRO_5031244977" evidence="2">
    <location>
        <begin position="27"/>
        <end position="617"/>
    </location>
</feature>
<evidence type="ECO:0000256" key="1">
    <source>
        <dbReference type="SAM" id="Phobius"/>
    </source>
</evidence>
<organism evidence="3">
    <name type="scientific">Caldithrix abyssi</name>
    <dbReference type="NCBI Taxonomy" id="187145"/>
    <lineage>
        <taxon>Bacteria</taxon>
        <taxon>Pseudomonadati</taxon>
        <taxon>Calditrichota</taxon>
        <taxon>Calditrichia</taxon>
        <taxon>Calditrichales</taxon>
        <taxon>Calditrichaceae</taxon>
        <taxon>Caldithrix</taxon>
    </lineage>
</organism>
<dbReference type="PANTHER" id="PTHR40940:SF2">
    <property type="entry name" value="BATD"/>
    <property type="match status" value="1"/>
</dbReference>
<dbReference type="Proteomes" id="UP000885779">
    <property type="component" value="Unassembled WGS sequence"/>
</dbReference>
<keyword evidence="1" id="KW-1133">Transmembrane helix</keyword>
<protein>
    <submittedName>
        <fullName evidence="3">Protein BatD</fullName>
    </submittedName>
</protein>
<dbReference type="PANTHER" id="PTHR40940">
    <property type="entry name" value="PROTEIN BATD-RELATED"/>
    <property type="match status" value="1"/>
</dbReference>
<keyword evidence="2" id="KW-0732">Signal</keyword>
<reference evidence="3" key="1">
    <citation type="journal article" date="2020" name="mSystems">
        <title>Genome- and Community-Level Interaction Insights into Carbon Utilization and Element Cycling Functions of Hydrothermarchaeota in Hydrothermal Sediment.</title>
        <authorList>
            <person name="Zhou Z."/>
            <person name="Liu Y."/>
            <person name="Xu W."/>
            <person name="Pan J."/>
            <person name="Luo Z.H."/>
            <person name="Li M."/>
        </authorList>
    </citation>
    <scope>NUCLEOTIDE SEQUENCE [LARGE SCALE GENOMIC DNA]</scope>
    <source>
        <strain evidence="3">HyVt-577</strain>
    </source>
</reference>
<dbReference type="EMBL" id="DRQG01000104">
    <property type="protein sequence ID" value="HGY56205.1"/>
    <property type="molecule type" value="Genomic_DNA"/>
</dbReference>
<feature type="signal peptide" evidence="2">
    <location>
        <begin position="1"/>
        <end position="26"/>
    </location>
</feature>
<comment type="caution">
    <text evidence="3">The sequence shown here is derived from an EMBL/GenBank/DDBJ whole genome shotgun (WGS) entry which is preliminary data.</text>
</comment>
<feature type="transmembrane region" description="Helical" evidence="1">
    <location>
        <begin position="467"/>
        <end position="490"/>
    </location>
</feature>
<evidence type="ECO:0000256" key="2">
    <source>
        <dbReference type="SAM" id="SignalP"/>
    </source>
</evidence>
<keyword evidence="1" id="KW-0472">Membrane</keyword>
<dbReference type="AlphaFoldDB" id="A0A7V4U1B0"/>